<feature type="signal peptide" evidence="1">
    <location>
        <begin position="1"/>
        <end position="18"/>
    </location>
</feature>
<reference evidence="2 3" key="1">
    <citation type="submission" date="2019-12" db="EMBL/GenBank/DDBJ databases">
        <title>Novel species isolated from a subtropical stream in China.</title>
        <authorList>
            <person name="Lu H."/>
        </authorList>
    </citation>
    <scope>NUCLEOTIDE SEQUENCE [LARGE SCALE GENOMIC DNA]</scope>
    <source>
        <strain evidence="2 3">FT127W</strain>
    </source>
</reference>
<organism evidence="2 3">
    <name type="scientific">Pseudoduganella aquatica</name>
    <dbReference type="NCBI Taxonomy" id="2660641"/>
    <lineage>
        <taxon>Bacteria</taxon>
        <taxon>Pseudomonadati</taxon>
        <taxon>Pseudomonadota</taxon>
        <taxon>Betaproteobacteria</taxon>
        <taxon>Burkholderiales</taxon>
        <taxon>Oxalobacteraceae</taxon>
        <taxon>Telluria group</taxon>
        <taxon>Pseudoduganella</taxon>
    </lineage>
</organism>
<comment type="caution">
    <text evidence="2">The sequence shown here is derived from an EMBL/GenBank/DDBJ whole genome shotgun (WGS) entry which is preliminary data.</text>
</comment>
<evidence type="ECO:0000256" key="1">
    <source>
        <dbReference type="SAM" id="SignalP"/>
    </source>
</evidence>
<sequence>MRLTIILAALLAAAHAAAAPASSAPAANPRLDGVKQIERNACVRAGNTGPGAPRNLKLVPKYCECVSSHYWDSVPQAEVEELMNNGQSAAIDRKKDERLAAARSACQVK</sequence>
<dbReference type="Proteomes" id="UP000450676">
    <property type="component" value="Unassembled WGS sequence"/>
</dbReference>
<keyword evidence="3" id="KW-1185">Reference proteome</keyword>
<dbReference type="EMBL" id="WWCU01000043">
    <property type="protein sequence ID" value="MYN10695.1"/>
    <property type="molecule type" value="Genomic_DNA"/>
</dbReference>
<protein>
    <submittedName>
        <fullName evidence="2">Uncharacterized protein</fullName>
    </submittedName>
</protein>
<evidence type="ECO:0000313" key="3">
    <source>
        <dbReference type="Proteomes" id="UP000450676"/>
    </source>
</evidence>
<dbReference type="AlphaFoldDB" id="A0A7X4HGE4"/>
<feature type="chain" id="PRO_5031547285" evidence="1">
    <location>
        <begin position="19"/>
        <end position="109"/>
    </location>
</feature>
<keyword evidence="1" id="KW-0732">Signal</keyword>
<dbReference type="RefSeq" id="WP_161074978.1">
    <property type="nucleotide sequence ID" value="NZ_CP086370.1"/>
</dbReference>
<gene>
    <name evidence="2" type="ORF">GTP77_25575</name>
</gene>
<name>A0A7X4HGE4_9BURK</name>
<evidence type="ECO:0000313" key="2">
    <source>
        <dbReference type="EMBL" id="MYN10695.1"/>
    </source>
</evidence>
<accession>A0A7X4HGE4</accession>
<proteinExistence type="predicted"/>